<dbReference type="InterPro" id="IPR012675">
    <property type="entry name" value="Beta-grasp_dom_sf"/>
</dbReference>
<dbReference type="Gene3D" id="3.10.20.30">
    <property type="match status" value="1"/>
</dbReference>
<sequence length="204" mass="21424">MQINIELNGQETAVECEAHETLLMVLRREGMSSVRFGSSSGETGASAVLFDGLLASSEVILAAQANGHSVVTLESLNTDSSLHPVQAAFAATGAMQSGYSVGAMILGTLQLLKETPDPTEIEIRDMLSGILDRETAYVKPVAAVQQAAAVLRGEEPEPFRPLILTPMTDGTNPVKVDPNDSPPKASDAIPRLIPSSEVPSTSVV</sequence>
<keyword evidence="3" id="KW-0560">Oxidoreductase</keyword>
<organism evidence="8">
    <name type="scientific">marine metagenome</name>
    <dbReference type="NCBI Taxonomy" id="408172"/>
    <lineage>
        <taxon>unclassified sequences</taxon>
        <taxon>metagenomes</taxon>
        <taxon>ecological metagenomes</taxon>
    </lineage>
</organism>
<dbReference type="GO" id="GO:0046872">
    <property type="term" value="F:metal ion binding"/>
    <property type="evidence" value="ECO:0007669"/>
    <property type="project" value="UniProtKB-KW"/>
</dbReference>
<reference evidence="8" key="1">
    <citation type="submission" date="2018-05" db="EMBL/GenBank/DDBJ databases">
        <authorList>
            <person name="Lanie J.A."/>
            <person name="Ng W.-L."/>
            <person name="Kazmierczak K.M."/>
            <person name="Andrzejewski T.M."/>
            <person name="Davidsen T.M."/>
            <person name="Wayne K.J."/>
            <person name="Tettelin H."/>
            <person name="Glass J.I."/>
            <person name="Rusch D."/>
            <person name="Podicherti R."/>
            <person name="Tsui H.-C.T."/>
            <person name="Winkler M.E."/>
        </authorList>
    </citation>
    <scope>NUCLEOTIDE SEQUENCE</scope>
</reference>
<evidence type="ECO:0000256" key="6">
    <source>
        <dbReference type="SAM" id="MobiDB-lite"/>
    </source>
</evidence>
<feature type="domain" description="[2Fe-2S]-binding" evidence="7">
    <location>
        <begin position="72"/>
        <end position="145"/>
    </location>
</feature>
<accession>A0A383DJ89</accession>
<protein>
    <recommendedName>
        <fullName evidence="7">[2Fe-2S]-binding domain-containing protein</fullName>
    </recommendedName>
</protein>
<evidence type="ECO:0000313" key="8">
    <source>
        <dbReference type="EMBL" id="SVE44363.1"/>
    </source>
</evidence>
<dbReference type="Gene3D" id="1.10.150.120">
    <property type="entry name" value="[2Fe-2S]-binding domain"/>
    <property type="match status" value="1"/>
</dbReference>
<gene>
    <name evidence="8" type="ORF">METZ01_LOCUS497217</name>
</gene>
<evidence type="ECO:0000256" key="2">
    <source>
        <dbReference type="ARBA" id="ARBA00022723"/>
    </source>
</evidence>
<proteinExistence type="predicted"/>
<keyword evidence="4" id="KW-0408">Iron</keyword>
<evidence type="ECO:0000256" key="4">
    <source>
        <dbReference type="ARBA" id="ARBA00023004"/>
    </source>
</evidence>
<dbReference type="InterPro" id="IPR051452">
    <property type="entry name" value="Diverse_Oxidoreductases"/>
</dbReference>
<evidence type="ECO:0000256" key="3">
    <source>
        <dbReference type="ARBA" id="ARBA00023002"/>
    </source>
</evidence>
<dbReference type="SUPFAM" id="SSF47741">
    <property type="entry name" value="CO dehydrogenase ISP C-domain like"/>
    <property type="match status" value="1"/>
</dbReference>
<feature type="non-terminal residue" evidence="8">
    <location>
        <position position="204"/>
    </location>
</feature>
<dbReference type="GO" id="GO:0016491">
    <property type="term" value="F:oxidoreductase activity"/>
    <property type="evidence" value="ECO:0007669"/>
    <property type="project" value="UniProtKB-KW"/>
</dbReference>
<dbReference type="InterPro" id="IPR002888">
    <property type="entry name" value="2Fe-2S-bd"/>
</dbReference>
<keyword evidence="2" id="KW-0479">Metal-binding</keyword>
<keyword evidence="5" id="KW-0411">Iron-sulfur</keyword>
<evidence type="ECO:0000259" key="7">
    <source>
        <dbReference type="Pfam" id="PF01799"/>
    </source>
</evidence>
<keyword evidence="1" id="KW-0001">2Fe-2S</keyword>
<dbReference type="SUPFAM" id="SSF54292">
    <property type="entry name" value="2Fe-2S ferredoxin-like"/>
    <property type="match status" value="1"/>
</dbReference>
<dbReference type="InterPro" id="IPR036884">
    <property type="entry name" value="2Fe-2S-bd_dom_sf"/>
</dbReference>
<feature type="region of interest" description="Disordered" evidence="6">
    <location>
        <begin position="164"/>
        <end position="204"/>
    </location>
</feature>
<dbReference type="PANTHER" id="PTHR44379:SF5">
    <property type="entry name" value="OXIDOREDUCTASE WITH IRON-SULFUR SUBUNIT"/>
    <property type="match status" value="1"/>
</dbReference>
<dbReference type="AlphaFoldDB" id="A0A383DJ89"/>
<evidence type="ECO:0000256" key="1">
    <source>
        <dbReference type="ARBA" id="ARBA00022714"/>
    </source>
</evidence>
<dbReference type="PANTHER" id="PTHR44379">
    <property type="entry name" value="OXIDOREDUCTASE WITH IRON-SULFUR SUBUNIT"/>
    <property type="match status" value="1"/>
</dbReference>
<dbReference type="InterPro" id="IPR036010">
    <property type="entry name" value="2Fe-2S_ferredoxin-like_sf"/>
</dbReference>
<dbReference type="GO" id="GO:0051537">
    <property type="term" value="F:2 iron, 2 sulfur cluster binding"/>
    <property type="evidence" value="ECO:0007669"/>
    <property type="project" value="UniProtKB-KW"/>
</dbReference>
<dbReference type="Pfam" id="PF01799">
    <property type="entry name" value="Fer2_2"/>
    <property type="match status" value="1"/>
</dbReference>
<dbReference type="EMBL" id="UINC01217666">
    <property type="protein sequence ID" value="SVE44363.1"/>
    <property type="molecule type" value="Genomic_DNA"/>
</dbReference>
<name>A0A383DJ89_9ZZZZ</name>
<evidence type="ECO:0000256" key="5">
    <source>
        <dbReference type="ARBA" id="ARBA00023014"/>
    </source>
</evidence>